<dbReference type="EMBL" id="LR796300">
    <property type="protein sequence ID" value="CAB4135594.1"/>
    <property type="molecule type" value="Genomic_DNA"/>
</dbReference>
<organism evidence="1">
    <name type="scientific">uncultured Caudovirales phage</name>
    <dbReference type="NCBI Taxonomy" id="2100421"/>
    <lineage>
        <taxon>Viruses</taxon>
        <taxon>Duplodnaviria</taxon>
        <taxon>Heunggongvirae</taxon>
        <taxon>Uroviricota</taxon>
        <taxon>Caudoviricetes</taxon>
        <taxon>Peduoviridae</taxon>
        <taxon>Maltschvirus</taxon>
        <taxon>Maltschvirus maltsch</taxon>
    </lineage>
</organism>
<accession>A0A6J5LM15</accession>
<name>A0A6J5LM15_9CAUD</name>
<evidence type="ECO:0000313" key="1">
    <source>
        <dbReference type="EMBL" id="CAB4135594.1"/>
    </source>
</evidence>
<proteinExistence type="predicted"/>
<sequence>MIEAGMVSRAKLDFLQGVHQPGDDYRIALYTERADLGPELTKYTSAEEVRGQGYEITGAKLKGYKSGIVDQAAYITFNTVDWPNSSIAAQGALIYNASKGNAAIVVIDFDTIQKSSIGLFRVEFPEPSEYGAVIWIG</sequence>
<protein>
    <submittedName>
        <fullName evidence="1">Uncharacterized protein</fullName>
    </submittedName>
</protein>
<reference evidence="1" key="1">
    <citation type="submission" date="2020-04" db="EMBL/GenBank/DDBJ databases">
        <authorList>
            <person name="Chiriac C."/>
            <person name="Salcher M."/>
            <person name="Ghai R."/>
            <person name="Kavagutti S V."/>
        </authorList>
    </citation>
    <scope>NUCLEOTIDE SEQUENCE</scope>
</reference>
<gene>
    <name evidence="1" type="ORF">UFOVP285_83</name>
</gene>